<dbReference type="Proteomes" id="UP001595191">
    <property type="component" value="Unassembled WGS sequence"/>
</dbReference>
<keyword evidence="2" id="KW-1185">Reference proteome</keyword>
<comment type="caution">
    <text evidence="1">The sequence shown here is derived from an EMBL/GenBank/DDBJ whole genome shotgun (WGS) entry which is preliminary data.</text>
</comment>
<protein>
    <submittedName>
        <fullName evidence="1">FtsX-like permease family protein</fullName>
    </submittedName>
</protein>
<evidence type="ECO:0000313" key="2">
    <source>
        <dbReference type="Proteomes" id="UP001595191"/>
    </source>
</evidence>
<reference evidence="1" key="1">
    <citation type="submission" date="2024-09" db="EMBL/GenBank/DDBJ databases">
        <authorList>
            <person name="Liu J."/>
        </authorList>
    </citation>
    <scope>NUCLEOTIDE SEQUENCE</scope>
    <source>
        <strain evidence="1">NBU2967</strain>
    </source>
</reference>
<evidence type="ECO:0000313" key="1">
    <source>
        <dbReference type="EMBL" id="MFH6603434.1"/>
    </source>
</evidence>
<proteinExistence type="predicted"/>
<gene>
    <name evidence="1" type="ORF">ACEZ3G_08095</name>
</gene>
<name>A0ACC7LK55_9FLAO</name>
<sequence length="810" mass="89860">MFKNYVKIAWRSLKKQLFFTFLNTFGLAVGMAGGLLISLYIHDELSFDKMFADANRIYRIDTDVRFGGTEGRSAESAAPMAATMLRDFSQIETTVRFRNQGSMLIRKNGTETNTKESNVTFVDSTFFSMFGIDLLVGDTKTALTQPNTLVMTKSAAEKHFGIKNAVGQRLLLNNTDLYEVTGVVEDLPQNSFLREHSVFMAMAGYADSRENNWGSTNYFTFIKLIPSANIADLKSPLQAMFGRYLIPWVQNIYPGMTEESFKAAGNYIRYHTMPLTDIHLYSNKDTELSANSSIQNVYILSFIGLFLIVLASVNFMNLSTAHSLKRAKEVGVRKTLGSNKRDLVRQFLTESGVISFISLLLALIVTVVALPFFNELSGKSVSFPYASPVFWLILIGATLLLGLFSGSYPAFFMSRFMPVTVLKGAGQSKTGGGKIRNSLVVFQFAISVFLIVSTLVVFQQLKYIQGKDLGFAKDQVLMINDAYAAGNQVQALKEEIGQLGQVQSITLSGYLPTPSGRGNSSFFREGATDQENAILMQNWVVDHDYLPTLNMRLVAGRDFDGKITTDSTAVIINEATVEIMGMEPEEALGVRISEDLGEENPQFYEIIGVVKNFHFESMRENIGALGLFIGNSTSTMSVRLSAGNFSNVIARIETIWNNIAPGQPFSYRFMDEAFNSTYEAEQKLGRIFMVFTALSILIACLGLFGLAAFNAQKRTKEIGIRKVLGASVGQITFRLTTDFLKMVGLAICISLPLGWFAMNKWLEDFSYRIDIPWWVFVLAAVLAIGVAILTVSYQSIKAAVVNPVKSLRTE</sequence>
<accession>A0ACC7LK55</accession>
<dbReference type="EMBL" id="JBHFPV010000001">
    <property type="protein sequence ID" value="MFH6603434.1"/>
    <property type="molecule type" value="Genomic_DNA"/>
</dbReference>
<organism evidence="1 2">
    <name type="scientific">Meishania litoralis</name>
    <dbReference type="NCBI Taxonomy" id="3434685"/>
    <lineage>
        <taxon>Bacteria</taxon>
        <taxon>Pseudomonadati</taxon>
        <taxon>Bacteroidota</taxon>
        <taxon>Flavobacteriia</taxon>
        <taxon>Flavobacteriales</taxon>
        <taxon>Flavobacteriaceae</taxon>
        <taxon>Meishania</taxon>
    </lineage>
</organism>